<dbReference type="OMA" id="HNNNEPS"/>
<dbReference type="PANTHER" id="PTHR14315:SF21">
    <property type="entry name" value="MID1-INTERACTING PROTEIN 1-LIKE"/>
    <property type="match status" value="1"/>
</dbReference>
<dbReference type="Bgee" id="ENSLACG00000015105">
    <property type="expression patterns" value="Expressed in muscle tissue and 6 other cell types or tissues"/>
</dbReference>
<evidence type="ECO:0000256" key="1">
    <source>
        <dbReference type="ARBA" id="ARBA00004123"/>
    </source>
</evidence>
<dbReference type="HOGENOM" id="CLU_066079_1_0_1"/>
<dbReference type="GeneTree" id="ENSGT00500000044890"/>
<dbReference type="GO" id="GO:0005634">
    <property type="term" value="C:nucleus"/>
    <property type="evidence" value="ECO:0007669"/>
    <property type="project" value="UniProtKB-SubCell"/>
</dbReference>
<dbReference type="STRING" id="7897.ENSLACP00000017142"/>
<dbReference type="AlphaFoldDB" id="H3B5H1"/>
<proteinExistence type="inferred from homology"/>
<sequence length="150" mass="17192">MMQLCECRSQRQSLMIAVNRFIDATKNMDETVMVPSLLRDVPLQEEGEEPQQGAAKSSCFSGSRDMYECYQLLKSIKTHMEWGFHKLEDRDGAGGDWQEGEGEELDGDLETQFRYHLKGLFCVLNKLTVQADHLTNRYKREIGSGGNFFN</sequence>
<comment type="similarity">
    <text evidence="3">Belongs to the SPOT14 family.</text>
</comment>
<dbReference type="GO" id="GO:0046890">
    <property type="term" value="P:regulation of lipid biosynthetic process"/>
    <property type="evidence" value="ECO:0007669"/>
    <property type="project" value="TreeGrafter"/>
</dbReference>
<keyword evidence="7" id="KW-1185">Reference proteome</keyword>
<dbReference type="InterPro" id="IPR053719">
    <property type="entry name" value="Lipogen_MT_Stabilize_sf"/>
</dbReference>
<evidence type="ECO:0000256" key="3">
    <source>
        <dbReference type="ARBA" id="ARBA00009488"/>
    </source>
</evidence>
<dbReference type="Proteomes" id="UP000008672">
    <property type="component" value="Unassembled WGS sequence"/>
</dbReference>
<dbReference type="Gene3D" id="6.10.140.1610">
    <property type="match status" value="1"/>
</dbReference>
<dbReference type="InterPro" id="IPR009786">
    <property type="entry name" value="Spot_14"/>
</dbReference>
<reference evidence="7" key="1">
    <citation type="submission" date="2011-08" db="EMBL/GenBank/DDBJ databases">
        <title>The draft genome of Latimeria chalumnae.</title>
        <authorList>
            <person name="Di Palma F."/>
            <person name="Alfoldi J."/>
            <person name="Johnson J."/>
            <person name="Berlin A."/>
            <person name="Gnerre S."/>
            <person name="Jaffe D."/>
            <person name="MacCallum I."/>
            <person name="Young S."/>
            <person name="Walker B.J."/>
            <person name="Lander E."/>
            <person name="Lindblad-Toh K."/>
        </authorList>
    </citation>
    <scope>NUCLEOTIDE SEQUENCE [LARGE SCALE GENOMIC DNA]</scope>
    <source>
        <strain evidence="7">Wild caught</strain>
    </source>
</reference>
<comment type="subcellular location">
    <subcellularLocation>
        <location evidence="2">Cytoplasm</location>
    </subcellularLocation>
    <subcellularLocation>
        <location evidence="1">Nucleus</location>
    </subcellularLocation>
</comment>
<name>H3B5H1_LATCH</name>
<keyword evidence="5" id="KW-0539">Nucleus</keyword>
<dbReference type="Pfam" id="PF07084">
    <property type="entry name" value="Spot_14"/>
    <property type="match status" value="1"/>
</dbReference>
<evidence type="ECO:0000256" key="4">
    <source>
        <dbReference type="ARBA" id="ARBA00022490"/>
    </source>
</evidence>
<dbReference type="Ensembl" id="ENSLACT00000017268.1">
    <property type="protein sequence ID" value="ENSLACP00000017142.1"/>
    <property type="gene ID" value="ENSLACG00000015105.1"/>
</dbReference>
<accession>H3B5H1</accession>
<dbReference type="PANTHER" id="PTHR14315">
    <property type="entry name" value="SPOT14 FAMILY MEMBER"/>
    <property type="match status" value="1"/>
</dbReference>
<reference evidence="6" key="2">
    <citation type="submission" date="2025-08" db="UniProtKB">
        <authorList>
            <consortium name="Ensembl"/>
        </authorList>
    </citation>
    <scope>IDENTIFICATION</scope>
</reference>
<keyword evidence="4" id="KW-0963">Cytoplasm</keyword>
<dbReference type="EMBL" id="AFYH01037372">
    <property type="status" value="NOT_ANNOTATED_CDS"/>
    <property type="molecule type" value="Genomic_DNA"/>
</dbReference>
<evidence type="ECO:0000256" key="5">
    <source>
        <dbReference type="ARBA" id="ARBA00023242"/>
    </source>
</evidence>
<organism evidence="6 7">
    <name type="scientific">Latimeria chalumnae</name>
    <name type="common">Coelacanth</name>
    <dbReference type="NCBI Taxonomy" id="7897"/>
    <lineage>
        <taxon>Eukaryota</taxon>
        <taxon>Metazoa</taxon>
        <taxon>Chordata</taxon>
        <taxon>Craniata</taxon>
        <taxon>Vertebrata</taxon>
        <taxon>Euteleostomi</taxon>
        <taxon>Coelacanthiformes</taxon>
        <taxon>Coelacanthidae</taxon>
        <taxon>Latimeria</taxon>
    </lineage>
</organism>
<dbReference type="eggNOG" id="ENOG502S1DE">
    <property type="taxonomic scope" value="Eukaryota"/>
</dbReference>
<evidence type="ECO:0000313" key="7">
    <source>
        <dbReference type="Proteomes" id="UP000008672"/>
    </source>
</evidence>
<protein>
    <recommendedName>
        <fullName evidence="8">MID1 interacting protein 1</fullName>
    </recommendedName>
</protein>
<evidence type="ECO:0008006" key="8">
    <source>
        <dbReference type="Google" id="ProtNLM"/>
    </source>
</evidence>
<dbReference type="GO" id="GO:0005829">
    <property type="term" value="C:cytosol"/>
    <property type="evidence" value="ECO:0007669"/>
    <property type="project" value="TreeGrafter"/>
</dbReference>
<evidence type="ECO:0000256" key="2">
    <source>
        <dbReference type="ARBA" id="ARBA00004496"/>
    </source>
</evidence>
<evidence type="ECO:0000313" key="6">
    <source>
        <dbReference type="Ensembl" id="ENSLACP00000017142.1"/>
    </source>
</evidence>
<reference evidence="6" key="3">
    <citation type="submission" date="2025-09" db="UniProtKB">
        <authorList>
            <consortium name="Ensembl"/>
        </authorList>
    </citation>
    <scope>IDENTIFICATION</scope>
</reference>
<dbReference type="InParanoid" id="H3B5H1"/>